<comment type="subcellular location">
    <subcellularLocation>
        <location evidence="6">Cell outer membrane</location>
        <topology evidence="6">Lipid-anchor</topology>
    </subcellularLocation>
</comment>
<keyword evidence="9" id="KW-1185">Reference proteome</keyword>
<dbReference type="GO" id="GO:0009279">
    <property type="term" value="C:cell outer membrane"/>
    <property type="evidence" value="ECO:0007669"/>
    <property type="project" value="UniProtKB-SubCell"/>
</dbReference>
<accession>A0AAN1WGI7</accession>
<sequence>MPSATPRLTSLRFALIGLLALTITACGWQLRGFNKGQLPPELALKTADPYAAIARQLQQTLVRRGVKITPSAPLTLWLDTEELEKRTVAVTSIGAAAQYELRLEIAYSYTPKGAQPALPTTLTTQRVYDFIPGTNLAKAEEQQTLVKEMRQELINRILLQSMSHTNTLTVPAQSTQSTSAHTSSSHGTH</sequence>
<proteinExistence type="inferred from homology"/>
<dbReference type="HAMAP" id="MF_01186">
    <property type="entry name" value="LPS_assembly_LptE"/>
    <property type="match status" value="1"/>
</dbReference>
<evidence type="ECO:0000256" key="1">
    <source>
        <dbReference type="ARBA" id="ARBA00022729"/>
    </source>
</evidence>
<dbReference type="Pfam" id="PF04390">
    <property type="entry name" value="LptE"/>
    <property type="match status" value="1"/>
</dbReference>
<evidence type="ECO:0000256" key="6">
    <source>
        <dbReference type="HAMAP-Rule" id="MF_01186"/>
    </source>
</evidence>
<dbReference type="GO" id="GO:0043165">
    <property type="term" value="P:Gram-negative-bacterium-type cell outer membrane assembly"/>
    <property type="evidence" value="ECO:0007669"/>
    <property type="project" value="UniProtKB-UniRule"/>
</dbReference>
<keyword evidence="1 6" id="KW-0732">Signal</keyword>
<evidence type="ECO:0000256" key="7">
    <source>
        <dbReference type="SAM" id="MobiDB-lite"/>
    </source>
</evidence>
<evidence type="ECO:0000256" key="3">
    <source>
        <dbReference type="ARBA" id="ARBA00023139"/>
    </source>
</evidence>
<evidence type="ECO:0000256" key="4">
    <source>
        <dbReference type="ARBA" id="ARBA00023237"/>
    </source>
</evidence>
<dbReference type="GO" id="GO:1990351">
    <property type="term" value="C:transporter complex"/>
    <property type="evidence" value="ECO:0007669"/>
    <property type="project" value="TreeGrafter"/>
</dbReference>
<dbReference type="Gene3D" id="3.30.160.150">
    <property type="entry name" value="Lipoprotein like domain"/>
    <property type="match status" value="1"/>
</dbReference>
<protein>
    <recommendedName>
        <fullName evidence="6">LPS-assembly lipoprotein LptE</fullName>
    </recommendedName>
</protein>
<evidence type="ECO:0000313" key="8">
    <source>
        <dbReference type="EMBL" id="BCD97169.1"/>
    </source>
</evidence>
<dbReference type="Proteomes" id="UP001320119">
    <property type="component" value="Chromosome"/>
</dbReference>
<comment type="function">
    <text evidence="6">Together with LptD, is involved in the assembly of lipopolysaccharide (LPS) at the surface of the outer membrane. Required for the proper assembly of LptD. Binds LPS and may serve as the LPS recognition site at the outer membrane.</text>
</comment>
<dbReference type="EMBL" id="AP023086">
    <property type="protein sequence ID" value="BCD97169.1"/>
    <property type="molecule type" value="Genomic_DNA"/>
</dbReference>
<dbReference type="InterPro" id="IPR007485">
    <property type="entry name" value="LPS_assembly_LptE"/>
</dbReference>
<organism evidence="8 9">
    <name type="scientific">Marinagarivorans cellulosilyticus</name>
    <dbReference type="NCBI Taxonomy" id="2721545"/>
    <lineage>
        <taxon>Bacteria</taxon>
        <taxon>Pseudomonadati</taxon>
        <taxon>Pseudomonadota</taxon>
        <taxon>Gammaproteobacteria</taxon>
        <taxon>Cellvibrionales</taxon>
        <taxon>Cellvibrionaceae</taxon>
        <taxon>Marinagarivorans</taxon>
    </lineage>
</organism>
<feature type="region of interest" description="Disordered" evidence="7">
    <location>
        <begin position="169"/>
        <end position="189"/>
    </location>
</feature>
<dbReference type="AlphaFoldDB" id="A0AAN1WGI7"/>
<reference evidence="8 9" key="1">
    <citation type="journal article" date="2022" name="IScience">
        <title>An ultrasensitive nanofiber-based assay for enzymatic hydrolysis and deep-sea microbial degradation of cellulose.</title>
        <authorList>
            <person name="Tsudome M."/>
            <person name="Tachioka M."/>
            <person name="Miyazaki M."/>
            <person name="Uchimura K."/>
            <person name="Tsuda M."/>
            <person name="Takaki Y."/>
            <person name="Deguchi S."/>
        </authorList>
    </citation>
    <scope>NUCLEOTIDE SEQUENCE [LARGE SCALE GENOMIC DNA]</scope>
    <source>
        <strain evidence="8 9">GE09</strain>
    </source>
</reference>
<feature type="compositionally biased region" description="Low complexity" evidence="7">
    <location>
        <begin position="172"/>
        <end position="189"/>
    </location>
</feature>
<dbReference type="PANTHER" id="PTHR38098:SF1">
    <property type="entry name" value="LPS-ASSEMBLY LIPOPROTEIN LPTE"/>
    <property type="match status" value="1"/>
</dbReference>
<evidence type="ECO:0000313" key="9">
    <source>
        <dbReference type="Proteomes" id="UP001320119"/>
    </source>
</evidence>
<dbReference type="PROSITE" id="PS51257">
    <property type="entry name" value="PROKAR_LIPOPROTEIN"/>
    <property type="match status" value="1"/>
</dbReference>
<dbReference type="GO" id="GO:0001530">
    <property type="term" value="F:lipopolysaccharide binding"/>
    <property type="evidence" value="ECO:0007669"/>
    <property type="project" value="TreeGrafter"/>
</dbReference>
<evidence type="ECO:0000256" key="5">
    <source>
        <dbReference type="ARBA" id="ARBA00023288"/>
    </source>
</evidence>
<gene>
    <name evidence="6" type="primary">lptE</name>
    <name evidence="8" type="ORF">MARGE09_P1370</name>
</gene>
<dbReference type="GO" id="GO:0015920">
    <property type="term" value="P:lipopolysaccharide transport"/>
    <property type="evidence" value="ECO:0007669"/>
    <property type="project" value="TreeGrafter"/>
</dbReference>
<comment type="subunit">
    <text evidence="6">Component of the lipopolysaccharide transport and assembly complex. Interacts with LptD.</text>
</comment>
<dbReference type="RefSeq" id="WP_236986644.1">
    <property type="nucleotide sequence ID" value="NZ_AP023086.1"/>
</dbReference>
<comment type="similarity">
    <text evidence="6">Belongs to the LptE lipoprotein family.</text>
</comment>
<dbReference type="KEGG" id="marq:MARGE09_P1370"/>
<keyword evidence="4 6" id="KW-0998">Cell outer membrane</keyword>
<keyword evidence="5 6" id="KW-0449">Lipoprotein</keyword>
<keyword evidence="3 6" id="KW-0564">Palmitate</keyword>
<evidence type="ECO:0000256" key="2">
    <source>
        <dbReference type="ARBA" id="ARBA00023136"/>
    </source>
</evidence>
<name>A0AAN1WGI7_9GAMM</name>
<keyword evidence="2 6" id="KW-0472">Membrane</keyword>
<dbReference type="PANTHER" id="PTHR38098">
    <property type="entry name" value="LPS-ASSEMBLY LIPOPROTEIN LPTE"/>
    <property type="match status" value="1"/>
</dbReference>